<name>E6PR05_9ZZZZ</name>
<accession>E6PR05</accession>
<proteinExistence type="predicted"/>
<dbReference type="EMBL" id="CABM01000042">
    <property type="protein sequence ID" value="CBH97360.1"/>
    <property type="molecule type" value="Genomic_DNA"/>
</dbReference>
<feature type="compositionally biased region" description="Low complexity" evidence="1">
    <location>
        <begin position="28"/>
        <end position="46"/>
    </location>
</feature>
<evidence type="ECO:0000256" key="1">
    <source>
        <dbReference type="SAM" id="MobiDB-lite"/>
    </source>
</evidence>
<sequence length="125" mass="13289">MTVRIAAQLATCSALLAVLGWSGAQAWALPPSPASSSPRSGLSPAARLADTQPAPKFPEPVVRNHVTQDRSVRIQEQQVRGATTQIHVQPLHGGPAYNIVPPDVSSSTDPANMQGRMQWTIGTFK</sequence>
<organism evidence="2">
    <name type="scientific">mine drainage metagenome</name>
    <dbReference type="NCBI Taxonomy" id="410659"/>
    <lineage>
        <taxon>unclassified sequences</taxon>
        <taxon>metagenomes</taxon>
        <taxon>ecological metagenomes</taxon>
    </lineage>
</organism>
<feature type="region of interest" description="Disordered" evidence="1">
    <location>
        <begin position="28"/>
        <end position="63"/>
    </location>
</feature>
<gene>
    <name evidence="2" type="ORF">CARN2_2832</name>
</gene>
<dbReference type="AlphaFoldDB" id="E6PR05"/>
<reference evidence="2" key="1">
    <citation type="submission" date="2009-10" db="EMBL/GenBank/DDBJ databases">
        <title>Diversity of trophic interactions inside an arsenic-rich microbial ecosystem.</title>
        <authorList>
            <person name="Bertin P.N."/>
            <person name="Heinrich-Salmeron A."/>
            <person name="Pelletier E."/>
            <person name="Goulhen-Chollet F."/>
            <person name="Arsene-Ploetze F."/>
            <person name="Gallien S."/>
            <person name="Calteau A."/>
            <person name="Vallenet D."/>
            <person name="Casiot C."/>
            <person name="Chane-Woon-Ming B."/>
            <person name="Giloteaux L."/>
            <person name="Barakat M."/>
            <person name="Bonnefoy V."/>
            <person name="Bruneel O."/>
            <person name="Chandler M."/>
            <person name="Cleiss J."/>
            <person name="Duran R."/>
            <person name="Elbaz-Poulichet F."/>
            <person name="Fonknechten N."/>
            <person name="Lauga B."/>
            <person name="Mornico D."/>
            <person name="Ortet P."/>
            <person name="Schaeffer C."/>
            <person name="Siguier P."/>
            <person name="Alexander Thil Smith A."/>
            <person name="Van Dorsselaer A."/>
            <person name="Weissenbach J."/>
            <person name="Medigue C."/>
            <person name="Le Paslier D."/>
        </authorList>
    </citation>
    <scope>NUCLEOTIDE SEQUENCE</scope>
</reference>
<evidence type="ECO:0000313" key="2">
    <source>
        <dbReference type="EMBL" id="CBH97360.1"/>
    </source>
</evidence>
<protein>
    <submittedName>
        <fullName evidence="2">Uncharacterized protein</fullName>
    </submittedName>
</protein>
<comment type="caution">
    <text evidence="2">The sequence shown here is derived from an EMBL/GenBank/DDBJ whole genome shotgun (WGS) entry which is preliminary data.</text>
</comment>